<keyword evidence="2" id="KW-1185">Reference proteome</keyword>
<dbReference type="EMBL" id="JAVLVU010000001">
    <property type="protein sequence ID" value="MDT3403493.1"/>
    <property type="molecule type" value="Genomic_DNA"/>
</dbReference>
<sequence>MQKTIKCKTLLGQRGLDFSIACLHSFITHSEDQILLEIYEDGSVTDEDEQKLLTSLPGSTVIRKTVRTPIIEQKLKNYPLCKKFRDENVLAQKLFDVSLYNDDDIFFIDSDIFFFQKYKLPDFNDTPTFMYDTQNAISFSPGNFFNFKQAVYPKINTGIIYFPHKLFSLDFLENLLKDKAFSNGLVTFKVWAEQTLWAIMASAGNKINYFNPQQIIMATENTVIANDTIAVHLVSSYRQQFEELRKFTPPVTQGYTQVSIKPAAKPINKVGFFTERLIKKVKNVGK</sequence>
<reference evidence="2" key="1">
    <citation type="submission" date="2023-07" db="EMBL/GenBank/DDBJ databases">
        <title>Functional and genomic diversity of the sorghum phyllosphere microbiome.</title>
        <authorList>
            <person name="Shade A."/>
        </authorList>
    </citation>
    <scope>NUCLEOTIDE SEQUENCE [LARGE SCALE GENOMIC DNA]</scope>
    <source>
        <strain evidence="2">SORGH_AS_0422</strain>
    </source>
</reference>
<organism evidence="1 2">
    <name type="scientific">Mucilaginibacter terrae</name>
    <dbReference type="NCBI Taxonomy" id="1955052"/>
    <lineage>
        <taxon>Bacteria</taxon>
        <taxon>Pseudomonadati</taxon>
        <taxon>Bacteroidota</taxon>
        <taxon>Sphingobacteriia</taxon>
        <taxon>Sphingobacteriales</taxon>
        <taxon>Sphingobacteriaceae</taxon>
        <taxon>Mucilaginibacter</taxon>
    </lineage>
</organism>
<dbReference type="InterPro" id="IPR029044">
    <property type="entry name" value="Nucleotide-diphossugar_trans"/>
</dbReference>
<accession>A0ABU3GUP0</accession>
<dbReference type="SUPFAM" id="SSF53448">
    <property type="entry name" value="Nucleotide-diphospho-sugar transferases"/>
    <property type="match status" value="1"/>
</dbReference>
<dbReference type="Proteomes" id="UP001258315">
    <property type="component" value="Unassembled WGS sequence"/>
</dbReference>
<comment type="caution">
    <text evidence="1">The sequence shown here is derived from an EMBL/GenBank/DDBJ whole genome shotgun (WGS) entry which is preliminary data.</text>
</comment>
<evidence type="ECO:0000313" key="1">
    <source>
        <dbReference type="EMBL" id="MDT3403493.1"/>
    </source>
</evidence>
<protein>
    <recommendedName>
        <fullName evidence="3">Nucleotide-diphospho-sugar transferase domain-containing protein</fullName>
    </recommendedName>
</protein>
<evidence type="ECO:0000313" key="2">
    <source>
        <dbReference type="Proteomes" id="UP001258315"/>
    </source>
</evidence>
<evidence type="ECO:0008006" key="3">
    <source>
        <dbReference type="Google" id="ProtNLM"/>
    </source>
</evidence>
<name>A0ABU3GUP0_9SPHI</name>
<dbReference type="RefSeq" id="WP_311950520.1">
    <property type="nucleotide sequence ID" value="NZ_JAVLVU010000001.1"/>
</dbReference>
<proteinExistence type="predicted"/>
<gene>
    <name evidence="1" type="ORF">QE417_002565</name>
</gene>